<accession>A0A0J1K0R8</accession>
<dbReference type="GO" id="GO:0016747">
    <property type="term" value="F:acyltransferase activity, transferring groups other than amino-acyl groups"/>
    <property type="evidence" value="ECO:0007669"/>
    <property type="project" value="InterPro"/>
</dbReference>
<dbReference type="Pfam" id="PF00583">
    <property type="entry name" value="Acetyltransf_1"/>
    <property type="match status" value="1"/>
</dbReference>
<dbReference type="SUPFAM" id="SSF55729">
    <property type="entry name" value="Acyl-CoA N-acyltransferases (Nat)"/>
    <property type="match status" value="1"/>
</dbReference>
<comment type="caution">
    <text evidence="2">The sequence shown here is derived from an EMBL/GenBank/DDBJ whole genome shotgun (WGS) entry which is preliminary data.</text>
</comment>
<dbReference type="Gene3D" id="3.40.630.30">
    <property type="match status" value="1"/>
</dbReference>
<feature type="domain" description="N-acetyltransferase" evidence="1">
    <location>
        <begin position="4"/>
        <end position="138"/>
    </location>
</feature>
<dbReference type="AlphaFoldDB" id="A0A0J1K0R8"/>
<dbReference type="InterPro" id="IPR000182">
    <property type="entry name" value="GNAT_dom"/>
</dbReference>
<dbReference type="PATRIC" id="fig|320778.3.peg.3177"/>
<reference evidence="2 3" key="1">
    <citation type="submission" date="2015-05" db="EMBL/GenBank/DDBJ databases">
        <title>Photobacterium galathea sp. nov.</title>
        <authorList>
            <person name="Machado H."/>
            <person name="Gram L."/>
        </authorList>
    </citation>
    <scope>NUCLEOTIDE SEQUENCE [LARGE SCALE GENOMIC DNA]</scope>
    <source>
        <strain evidence="2 3">DSM 22954</strain>
    </source>
</reference>
<evidence type="ECO:0000259" key="1">
    <source>
        <dbReference type="PROSITE" id="PS51186"/>
    </source>
</evidence>
<organism evidence="2 3">
    <name type="scientific">Photobacterium ganghwense</name>
    <dbReference type="NCBI Taxonomy" id="320778"/>
    <lineage>
        <taxon>Bacteria</taxon>
        <taxon>Pseudomonadati</taxon>
        <taxon>Pseudomonadota</taxon>
        <taxon>Gammaproteobacteria</taxon>
        <taxon>Vibrionales</taxon>
        <taxon>Vibrionaceae</taxon>
        <taxon>Photobacterium</taxon>
    </lineage>
</organism>
<proteinExistence type="predicted"/>
<gene>
    <name evidence="2" type="ORF">ABT57_14610</name>
</gene>
<dbReference type="InterPro" id="IPR016181">
    <property type="entry name" value="Acyl_CoA_acyltransferase"/>
</dbReference>
<sequence>MDQEDVRSTFVFYKQGMMPIISEAIGWDEDFQQERYQNRLHSDWFYWLTQNGQRCGYVCYKYTDTHLHVHLLILFPEYQRKGIGRKVLIRLSEEAYRKNKVLSLSAFKNNLPAIALYQSLGLQILSEDDLFYDFTSVM</sequence>
<keyword evidence="3" id="KW-1185">Reference proteome</keyword>
<dbReference type="STRING" id="320778.ABT57_14610"/>
<evidence type="ECO:0000313" key="3">
    <source>
        <dbReference type="Proteomes" id="UP000035909"/>
    </source>
</evidence>
<dbReference type="Proteomes" id="UP000035909">
    <property type="component" value="Unassembled WGS sequence"/>
</dbReference>
<dbReference type="PROSITE" id="PS51186">
    <property type="entry name" value="GNAT"/>
    <property type="match status" value="1"/>
</dbReference>
<dbReference type="EMBL" id="LDOU01000015">
    <property type="protein sequence ID" value="KLV08057.1"/>
    <property type="molecule type" value="Genomic_DNA"/>
</dbReference>
<dbReference type="CDD" id="cd04301">
    <property type="entry name" value="NAT_SF"/>
    <property type="match status" value="1"/>
</dbReference>
<name>A0A0J1K0R8_9GAMM</name>
<protein>
    <recommendedName>
        <fullName evidence="1">N-acetyltransferase domain-containing protein</fullName>
    </recommendedName>
</protein>
<evidence type="ECO:0000313" key="2">
    <source>
        <dbReference type="EMBL" id="KLV08057.1"/>
    </source>
</evidence>